<accession>A0ABS0AYJ8</accession>
<reference evidence="1 2" key="1">
    <citation type="submission" date="2020-01" db="EMBL/GenBank/DDBJ databases">
        <title>Draft genome sequence of Cand. Neptunochlamydia vexilliferae K9.</title>
        <authorList>
            <person name="Schulz F."/>
            <person name="Koestlbacher S."/>
            <person name="Wascher F."/>
            <person name="Pizzetti I."/>
            <person name="Horn M."/>
        </authorList>
    </citation>
    <scope>NUCLEOTIDE SEQUENCE [LARGE SCALE GENOMIC DNA]</scope>
    <source>
        <strain evidence="1 2">K9</strain>
    </source>
</reference>
<name>A0ABS0AYJ8_9BACT</name>
<protein>
    <submittedName>
        <fullName evidence="1">Uncharacterized protein</fullName>
    </submittedName>
</protein>
<dbReference type="EMBL" id="JAAEJV010000014">
    <property type="protein sequence ID" value="MBF5059198.1"/>
    <property type="molecule type" value="Genomic_DNA"/>
</dbReference>
<gene>
    <name evidence="1" type="ORF">NEPTK9_000706</name>
</gene>
<sequence>MIEVIIMSYPLYDLGASLVDKIPGASTLNGAYSFYKAISPLLVLLPELAKLTGSASDNMKKLKKCLEEFDKAIDQNNYNRLQQLAPHIQVTIKEVSEDLESNFTASSSQKQAGALADLYANLADFLALKGPDHNKLKELTGKALKLVEKEVEEQKGAVQKGVGAIARKAKKVFKEEFGGIEGLTPLELPPLPLHKLMSDLAKFRFNLNGSLPQLVHNTLANDLKELEKSHPLFKGVYNDVMGNRGNKKLIDMIEPALTNFIKKKVQPNLELSTDKTLFLAVAEALEIEKFDKIMHDLENGQGLLPEKVDQAIDALRRHPFMTRAKDFKARFGALVKRYIDATYNRFQTEDINEAFTYLQNRKYGAALLKLKRIYGVTGDGSSEIEKTLDTVTSYGEKILPKTTMESLREILEVFKTNVVSFCGSKAKPKSALPTPPLKQILDRVRAGGNDLVIQHNLKIDVKILKSAYPEFKDLEVNFEDHEGVIEQIATFIESHVQESLNSDDFALALYHAAIEYGEVGSDVQIEKAGQIAWGKKFLEKEKEGENIHPIFFHAVTRVLEMKKLEGAINALTNGNPKTLQEVSQNVDIALTLLEGVSYLEGATELLQGIYSTVDRLINSAYSLIKADLTHEEAEQVEAKIHEATNLAKANQPAAALKILKGLFESGPVARKTLAVEETASSAIGDLARDFTKNTRPVEEVSTEQLTPATDPKHKMINNLTEFATVQAIGSFIGWDAERINSEHYKLNQDLGGKTGEDRKAAFKKALNKWIEDSNLGFFSKVTGYMMTSLVRKLTKIFAKRFIEAVVAQMRTLMFEPINNPLSNVHHKPIEIGIEAILRYLNAHNQWEKGSSLLGKSETIHQNLCDPAQNGGVDVARLYRRVIKDGLKVVLSRLSLREKAATWRQELSEAVESSHSKTEAALRIIASGLGATATYLGLPLLVVADWAQFLTLKGSSNVALKLFKVGEHVLHSVKGVMGSSALSHQLNTVILTQLEEFEASMDEDGEDGMEHHETRKGKRLFGELASNFIKLLEKKPKLSRDQQLKADTILQHLKNGVEGLAKDQIVAIAGDITALIYEAMRTKENMEMILNGSLESIAEAFLPTRHGCLQDLYSEEEIKQIGNHEALLKHFEKSHEDFTPANFEKALREKHAETEKKIRETIERICSKKLDAVITEQFSPLLTPANQAVLDQVTFIENQLIPERALAQTREATYIARVEKLLKEKDFENLNEEHRKFLSQFKRNIDLLKAKEDGARCATQMRTLYEMAKRLAPHIEALSNAIADKRYAIAQQALAELQKKAKDEVTLLSTIRHAIDTQHQSLGDKAGTWGHHLLQMGADAATPLVKKGIGAALNTVFDRVLDLKDGNVYSALAIAGLRNFDKRERGGSVQDNQLIDQSTSATMNSFQVM</sequence>
<dbReference type="Proteomes" id="UP001194714">
    <property type="component" value="Unassembled WGS sequence"/>
</dbReference>
<evidence type="ECO:0000313" key="2">
    <source>
        <dbReference type="Proteomes" id="UP001194714"/>
    </source>
</evidence>
<organism evidence="1 2">
    <name type="scientific">Candidatus Neptunichlamydia vexilliferae</name>
    <dbReference type="NCBI Taxonomy" id="1651774"/>
    <lineage>
        <taxon>Bacteria</taxon>
        <taxon>Pseudomonadati</taxon>
        <taxon>Chlamydiota</taxon>
        <taxon>Chlamydiia</taxon>
        <taxon>Parachlamydiales</taxon>
        <taxon>Simkaniaceae</taxon>
        <taxon>Candidatus Neptunichlamydia</taxon>
    </lineage>
</organism>
<keyword evidence="2" id="KW-1185">Reference proteome</keyword>
<evidence type="ECO:0000313" key="1">
    <source>
        <dbReference type="EMBL" id="MBF5059198.1"/>
    </source>
</evidence>
<comment type="caution">
    <text evidence="1">The sequence shown here is derived from an EMBL/GenBank/DDBJ whole genome shotgun (WGS) entry which is preliminary data.</text>
</comment>
<proteinExistence type="predicted"/>